<dbReference type="AlphaFoldDB" id="A0A931CZU5"/>
<comment type="caution">
    <text evidence="3">The sequence shown here is derived from an EMBL/GenBank/DDBJ whole genome shotgun (WGS) entry which is preliminary data.</text>
</comment>
<reference evidence="3" key="1">
    <citation type="submission" date="2020-07" db="EMBL/GenBank/DDBJ databases">
        <title>Pseudomonas chaetoceroseae sp. nov., a new member of the Pseudomonas oleovorans group isolated from a culture of Chaetoceros calcitrans.</title>
        <authorList>
            <person name="Girard L."/>
            <person name="Lood C."/>
            <person name="De Mot R."/>
            <person name="Baudart J."/>
        </authorList>
    </citation>
    <scope>NUCLEOTIDE SEQUENCE</scope>
    <source>
        <strain evidence="3">536</strain>
    </source>
</reference>
<gene>
    <name evidence="3" type="ORF">H3221_07720</name>
</gene>
<keyword evidence="4" id="KW-1185">Reference proteome</keyword>
<dbReference type="InterPro" id="IPR011006">
    <property type="entry name" value="CheY-like_superfamily"/>
</dbReference>
<accession>A0A931CZU5</accession>
<feature type="modified residue" description="4-aspartylphosphate" evidence="1">
    <location>
        <position position="56"/>
    </location>
</feature>
<organism evidence="3 4">
    <name type="scientific">Pseudomonas chaetocerotis</name>
    <dbReference type="NCBI Taxonomy" id="2758695"/>
    <lineage>
        <taxon>Bacteria</taxon>
        <taxon>Pseudomonadati</taxon>
        <taxon>Pseudomonadota</taxon>
        <taxon>Gammaproteobacteria</taxon>
        <taxon>Pseudomonadales</taxon>
        <taxon>Pseudomonadaceae</taxon>
        <taxon>Pseudomonas</taxon>
    </lineage>
</organism>
<dbReference type="EMBL" id="JACFYX010000005">
    <property type="protein sequence ID" value="MBG0835004.1"/>
    <property type="molecule type" value="Genomic_DNA"/>
</dbReference>
<feature type="domain" description="Response regulatory" evidence="2">
    <location>
        <begin position="5"/>
        <end position="126"/>
    </location>
</feature>
<evidence type="ECO:0000259" key="2">
    <source>
        <dbReference type="PROSITE" id="PS50110"/>
    </source>
</evidence>
<dbReference type="SUPFAM" id="SSF52172">
    <property type="entry name" value="CheY-like"/>
    <property type="match status" value="1"/>
</dbReference>
<dbReference type="GO" id="GO:0000160">
    <property type="term" value="P:phosphorelay signal transduction system"/>
    <property type="evidence" value="ECO:0007669"/>
    <property type="project" value="InterPro"/>
</dbReference>
<dbReference type="Pfam" id="PF00072">
    <property type="entry name" value="Response_reg"/>
    <property type="match status" value="1"/>
</dbReference>
<dbReference type="Gene3D" id="3.40.50.2300">
    <property type="match status" value="1"/>
</dbReference>
<sequence>MHALKILLLEHNPYQLLAMHQQLNACGIYQVMTAEDTAQAADLMARRGSPDILICDLLPDDEARLAWLRQLSEQRAFYALIVHGNSHRAQLEQATRQARQLGIQALGFLQKPSSPPALRKLLEFYKAVSLLLPVAIEPHHYGELQSPSASLCLPNFPS</sequence>
<dbReference type="InterPro" id="IPR001789">
    <property type="entry name" value="Sig_transdc_resp-reg_receiver"/>
</dbReference>
<dbReference type="Proteomes" id="UP000596932">
    <property type="component" value="Unassembled WGS sequence"/>
</dbReference>
<name>A0A931CZU5_9PSED</name>
<evidence type="ECO:0000313" key="3">
    <source>
        <dbReference type="EMBL" id="MBG0835004.1"/>
    </source>
</evidence>
<dbReference type="RefSeq" id="WP_196474562.1">
    <property type="nucleotide sequence ID" value="NZ_JACFYX020000008.1"/>
</dbReference>
<evidence type="ECO:0000256" key="1">
    <source>
        <dbReference type="PROSITE-ProRule" id="PRU00169"/>
    </source>
</evidence>
<keyword evidence="1" id="KW-0597">Phosphoprotein</keyword>
<dbReference type="PROSITE" id="PS50110">
    <property type="entry name" value="RESPONSE_REGULATORY"/>
    <property type="match status" value="1"/>
</dbReference>
<proteinExistence type="predicted"/>
<protein>
    <submittedName>
        <fullName evidence="3">Response regulator</fullName>
    </submittedName>
</protein>
<evidence type="ECO:0000313" key="4">
    <source>
        <dbReference type="Proteomes" id="UP000596932"/>
    </source>
</evidence>